<dbReference type="EMBL" id="GGEC01066733">
    <property type="protein sequence ID" value="MBX47217.1"/>
    <property type="molecule type" value="Transcribed_RNA"/>
</dbReference>
<sequence>MMKKKKSTFVLKLYCISWCSLCANILFLCNFFQCM</sequence>
<evidence type="ECO:0000313" key="2">
    <source>
        <dbReference type="EMBL" id="MBX47217.1"/>
    </source>
</evidence>
<accession>A0A2P2NXG9</accession>
<name>A0A2P2NXG9_RHIMU</name>
<keyword evidence="1" id="KW-0812">Transmembrane</keyword>
<feature type="transmembrane region" description="Helical" evidence="1">
    <location>
        <begin position="12"/>
        <end position="33"/>
    </location>
</feature>
<keyword evidence="1" id="KW-0472">Membrane</keyword>
<reference evidence="2" key="1">
    <citation type="submission" date="2018-02" db="EMBL/GenBank/DDBJ databases">
        <title>Rhizophora mucronata_Transcriptome.</title>
        <authorList>
            <person name="Meera S.P."/>
            <person name="Sreeshan A."/>
            <person name="Augustine A."/>
        </authorList>
    </citation>
    <scope>NUCLEOTIDE SEQUENCE</scope>
    <source>
        <tissue evidence="2">Leaf</tissue>
    </source>
</reference>
<keyword evidence="1" id="KW-1133">Transmembrane helix</keyword>
<organism evidence="2">
    <name type="scientific">Rhizophora mucronata</name>
    <name type="common">Asiatic mangrove</name>
    <dbReference type="NCBI Taxonomy" id="61149"/>
    <lineage>
        <taxon>Eukaryota</taxon>
        <taxon>Viridiplantae</taxon>
        <taxon>Streptophyta</taxon>
        <taxon>Embryophyta</taxon>
        <taxon>Tracheophyta</taxon>
        <taxon>Spermatophyta</taxon>
        <taxon>Magnoliopsida</taxon>
        <taxon>eudicotyledons</taxon>
        <taxon>Gunneridae</taxon>
        <taxon>Pentapetalae</taxon>
        <taxon>rosids</taxon>
        <taxon>fabids</taxon>
        <taxon>Malpighiales</taxon>
        <taxon>Rhizophoraceae</taxon>
        <taxon>Rhizophora</taxon>
    </lineage>
</organism>
<proteinExistence type="predicted"/>
<protein>
    <submittedName>
        <fullName evidence="2">Uncharacterized protein</fullName>
    </submittedName>
</protein>
<evidence type="ECO:0000256" key="1">
    <source>
        <dbReference type="SAM" id="Phobius"/>
    </source>
</evidence>
<dbReference type="AlphaFoldDB" id="A0A2P2NXG9"/>